<feature type="transmembrane region" description="Helical" evidence="1">
    <location>
        <begin position="194"/>
        <end position="218"/>
    </location>
</feature>
<feature type="transmembrane region" description="Helical" evidence="1">
    <location>
        <begin position="101"/>
        <end position="125"/>
    </location>
</feature>
<proteinExistence type="predicted"/>
<keyword evidence="1" id="KW-1133">Transmembrane helix</keyword>
<keyword evidence="4" id="KW-1185">Reference proteome</keyword>
<dbReference type="EMBL" id="JARIHO010000016">
    <property type="protein sequence ID" value="KAJ7349188.1"/>
    <property type="molecule type" value="Genomic_DNA"/>
</dbReference>
<organism evidence="3 4">
    <name type="scientific">Mycena albidolilacea</name>
    <dbReference type="NCBI Taxonomy" id="1033008"/>
    <lineage>
        <taxon>Eukaryota</taxon>
        <taxon>Fungi</taxon>
        <taxon>Dikarya</taxon>
        <taxon>Basidiomycota</taxon>
        <taxon>Agaricomycotina</taxon>
        <taxon>Agaricomycetes</taxon>
        <taxon>Agaricomycetidae</taxon>
        <taxon>Agaricales</taxon>
        <taxon>Marasmiineae</taxon>
        <taxon>Mycenaceae</taxon>
        <taxon>Mycena</taxon>
    </lineage>
</organism>
<feature type="domain" description="DUF6535" evidence="2">
    <location>
        <begin position="24"/>
        <end position="189"/>
    </location>
</feature>
<evidence type="ECO:0000313" key="4">
    <source>
        <dbReference type="Proteomes" id="UP001218218"/>
    </source>
</evidence>
<reference evidence="3" key="1">
    <citation type="submission" date="2023-03" db="EMBL/GenBank/DDBJ databases">
        <title>Massive genome expansion in bonnet fungi (Mycena s.s.) driven by repeated elements and novel gene families across ecological guilds.</title>
        <authorList>
            <consortium name="Lawrence Berkeley National Laboratory"/>
            <person name="Harder C.B."/>
            <person name="Miyauchi S."/>
            <person name="Viragh M."/>
            <person name="Kuo A."/>
            <person name="Thoen E."/>
            <person name="Andreopoulos B."/>
            <person name="Lu D."/>
            <person name="Skrede I."/>
            <person name="Drula E."/>
            <person name="Henrissat B."/>
            <person name="Morin E."/>
            <person name="Kohler A."/>
            <person name="Barry K."/>
            <person name="LaButti K."/>
            <person name="Morin E."/>
            <person name="Salamov A."/>
            <person name="Lipzen A."/>
            <person name="Mereny Z."/>
            <person name="Hegedus B."/>
            <person name="Baldrian P."/>
            <person name="Stursova M."/>
            <person name="Weitz H."/>
            <person name="Taylor A."/>
            <person name="Grigoriev I.V."/>
            <person name="Nagy L.G."/>
            <person name="Martin F."/>
            <person name="Kauserud H."/>
        </authorList>
    </citation>
    <scope>NUCLEOTIDE SEQUENCE</scope>
    <source>
        <strain evidence="3">CBHHK002</strain>
    </source>
</reference>
<dbReference type="Pfam" id="PF20153">
    <property type="entry name" value="DUF6535"/>
    <property type="match status" value="1"/>
</dbReference>
<name>A0AAD7A527_9AGAR</name>
<feature type="transmembrane region" description="Helical" evidence="1">
    <location>
        <begin position="256"/>
        <end position="274"/>
    </location>
</feature>
<dbReference type="InterPro" id="IPR045338">
    <property type="entry name" value="DUF6535"/>
</dbReference>
<protein>
    <recommendedName>
        <fullName evidence="2">DUF6535 domain-containing protein</fullName>
    </recommendedName>
</protein>
<gene>
    <name evidence="3" type="ORF">DFH08DRAFT_137707</name>
</gene>
<accession>A0AAD7A527</accession>
<keyword evidence="1" id="KW-0812">Transmembrane</keyword>
<keyword evidence="1" id="KW-0472">Membrane</keyword>
<feature type="transmembrane region" description="Helical" evidence="1">
    <location>
        <begin position="49"/>
        <end position="67"/>
    </location>
</feature>
<evidence type="ECO:0000259" key="2">
    <source>
        <dbReference type="Pfam" id="PF20153"/>
    </source>
</evidence>
<sequence length="704" mass="79493">MPRLSGAIETLKPPPQSDKETTFWTAYKTLSDEFDKEFQRKYANDLDTSLIFAGLFSAVTSAFILQIQPELLPDPTQALTILVENMASTAPLQIESGPRTIIVVAQSLLYFSLFSTLFAALLAVLGKQWLLHYDSVGERGTLEERGLERQRKFDGLRRWKFEPIMQIFPLLLQFSLLLFATALSIYLWTIHHAIAAIVFGFTSLGCVLYTLMVVAALASPDSPFQTSLTTLLRALLKVNPIPRSLRRFARRTRRRAHRGIATFFRPLSLVYTGFTETIQPLLPRFHTKEEDFELKSPGGRIFDNIQEPSQQISAVQWALETSTDPRMVEAAAAMVSDLQWQWPADIDLRPSLKRLLDIFRGCFEGECVREGMGNRASSCVKAFGLLRIIADEQVKKEFRWLDLANDRSHPLNGSSVIAFARVQCESASETLSWNLRFISAQQYHAFHVNDFLRWFCPGTDLDASLLADFLFCVNSFFVRPNVHDLILMDKREYCADLTAALLVNLTNGLRNDTVGNNTAGAIVGWIMAFKENLQKQYNPGIRHSCRRAAYTLCATVDSSLATPVLRIVWLNWTDLSQSDAALHLRNEDADTPDIAWVYSALEKFCILAMLTLLATCCRSSSIMDLVCLYRRPLASARSCGVYHLVPATSGCDYLLQISFALQLIGFKTMSCDRFYRSTLSGLRSANSYMHNPEHYYIFNQSPTS</sequence>
<evidence type="ECO:0000313" key="3">
    <source>
        <dbReference type="EMBL" id="KAJ7349188.1"/>
    </source>
</evidence>
<dbReference type="AlphaFoldDB" id="A0AAD7A527"/>
<feature type="transmembrane region" description="Helical" evidence="1">
    <location>
        <begin position="167"/>
        <end position="188"/>
    </location>
</feature>
<comment type="caution">
    <text evidence="3">The sequence shown here is derived from an EMBL/GenBank/DDBJ whole genome shotgun (WGS) entry which is preliminary data.</text>
</comment>
<evidence type="ECO:0000256" key="1">
    <source>
        <dbReference type="SAM" id="Phobius"/>
    </source>
</evidence>
<dbReference type="Proteomes" id="UP001218218">
    <property type="component" value="Unassembled WGS sequence"/>
</dbReference>